<dbReference type="SUPFAM" id="SSF50494">
    <property type="entry name" value="Trypsin-like serine proteases"/>
    <property type="match status" value="1"/>
</dbReference>
<dbReference type="AlphaFoldDB" id="A0A834LQ60"/>
<evidence type="ECO:0000256" key="3">
    <source>
        <dbReference type="SAM" id="SignalP"/>
    </source>
</evidence>
<dbReference type="GO" id="GO:0006508">
    <property type="term" value="P:proteolysis"/>
    <property type="evidence" value="ECO:0007669"/>
    <property type="project" value="InterPro"/>
</dbReference>
<keyword evidence="5" id="KW-1185">Reference proteome</keyword>
<dbReference type="InterPro" id="IPR001940">
    <property type="entry name" value="Peptidase_S1C"/>
</dbReference>
<feature type="chain" id="PRO_5033033142" evidence="3">
    <location>
        <begin position="20"/>
        <end position="266"/>
    </location>
</feature>
<dbReference type="GO" id="GO:0004252">
    <property type="term" value="F:serine-type endopeptidase activity"/>
    <property type="evidence" value="ECO:0007669"/>
    <property type="project" value="InterPro"/>
</dbReference>
<evidence type="ECO:0000256" key="1">
    <source>
        <dbReference type="ARBA" id="ARBA00010541"/>
    </source>
</evidence>
<dbReference type="Pfam" id="PF13365">
    <property type="entry name" value="Trypsin_2"/>
    <property type="match status" value="1"/>
</dbReference>
<keyword evidence="3" id="KW-0732">Signal</keyword>
<dbReference type="InterPro" id="IPR043504">
    <property type="entry name" value="Peptidase_S1_PA_chymotrypsin"/>
</dbReference>
<sequence>MPYAGCILLLLCPCRPSTADPHTAPSKPSPPSRHPPTPTLLSSFSNTHIARSSRSCGRCIVYRSNGACSGRRRRSRDCAGECTQVVHARITTTPSNNASIDAYSAIELALDSVVKIFTISSSPITSIGIQTKKTGFVVAGKRIMTNAHVVPDCTFVLVRKHGSPTKYRAEVQAVGHECDLTILTVESDEFWEGMTFLELGDIPFLQEAVAAVGYPQAYTIRTCAMQLMAIQIDVAINPGNSGGPAIMGDKVAGVSVQNLSGAENNG</sequence>
<comment type="caution">
    <text evidence="4">The sequence shown here is derived from an EMBL/GenBank/DDBJ whole genome shotgun (WGS) entry which is preliminary data.</text>
</comment>
<organism evidence="4 5">
    <name type="scientific">Rhododendron simsii</name>
    <name type="common">Sims's rhododendron</name>
    <dbReference type="NCBI Taxonomy" id="118357"/>
    <lineage>
        <taxon>Eukaryota</taxon>
        <taxon>Viridiplantae</taxon>
        <taxon>Streptophyta</taxon>
        <taxon>Embryophyta</taxon>
        <taxon>Tracheophyta</taxon>
        <taxon>Spermatophyta</taxon>
        <taxon>Magnoliopsida</taxon>
        <taxon>eudicotyledons</taxon>
        <taxon>Gunneridae</taxon>
        <taxon>Pentapetalae</taxon>
        <taxon>asterids</taxon>
        <taxon>Ericales</taxon>
        <taxon>Ericaceae</taxon>
        <taxon>Ericoideae</taxon>
        <taxon>Rhodoreae</taxon>
        <taxon>Rhododendron</taxon>
    </lineage>
</organism>
<comment type="similarity">
    <text evidence="1">Belongs to the peptidase S1C family.</text>
</comment>
<dbReference type="Gene3D" id="2.40.10.10">
    <property type="entry name" value="Trypsin-like serine proteases"/>
    <property type="match status" value="2"/>
</dbReference>
<feature type="signal peptide" evidence="3">
    <location>
        <begin position="1"/>
        <end position="19"/>
    </location>
</feature>
<feature type="compositionally biased region" description="Pro residues" evidence="2">
    <location>
        <begin position="27"/>
        <end position="38"/>
    </location>
</feature>
<gene>
    <name evidence="4" type="ORF">RHSIM_Rhsim05G0162400</name>
</gene>
<dbReference type="PRINTS" id="PR00834">
    <property type="entry name" value="PROTEASES2C"/>
</dbReference>
<evidence type="ECO:0000256" key="2">
    <source>
        <dbReference type="SAM" id="MobiDB-lite"/>
    </source>
</evidence>
<accession>A0A834LQ60</accession>
<dbReference type="OrthoDB" id="4217619at2759"/>
<name>A0A834LQ60_RHOSS</name>
<dbReference type="PANTHER" id="PTHR45980">
    <property type="match status" value="1"/>
</dbReference>
<evidence type="ECO:0000313" key="5">
    <source>
        <dbReference type="Proteomes" id="UP000626092"/>
    </source>
</evidence>
<dbReference type="Proteomes" id="UP000626092">
    <property type="component" value="Unassembled WGS sequence"/>
</dbReference>
<protein>
    <submittedName>
        <fullName evidence="4">Uncharacterized protein</fullName>
    </submittedName>
</protein>
<evidence type="ECO:0000313" key="4">
    <source>
        <dbReference type="EMBL" id="KAF7144161.1"/>
    </source>
</evidence>
<feature type="region of interest" description="Disordered" evidence="2">
    <location>
        <begin position="21"/>
        <end position="42"/>
    </location>
</feature>
<proteinExistence type="inferred from homology"/>
<reference evidence="4" key="1">
    <citation type="submission" date="2019-11" db="EMBL/GenBank/DDBJ databases">
        <authorList>
            <person name="Liu Y."/>
            <person name="Hou J."/>
            <person name="Li T.-Q."/>
            <person name="Guan C.-H."/>
            <person name="Wu X."/>
            <person name="Wu H.-Z."/>
            <person name="Ling F."/>
            <person name="Zhang R."/>
            <person name="Shi X.-G."/>
            <person name="Ren J.-P."/>
            <person name="Chen E.-F."/>
            <person name="Sun J.-M."/>
        </authorList>
    </citation>
    <scope>NUCLEOTIDE SEQUENCE</scope>
    <source>
        <strain evidence="4">Adult_tree_wgs_1</strain>
        <tissue evidence="4">Leaves</tissue>
    </source>
</reference>
<dbReference type="PANTHER" id="PTHR45980:SF9">
    <property type="entry name" value="PROTEASE DO-LIKE 10, MITOCHONDRIAL-RELATED"/>
    <property type="match status" value="1"/>
</dbReference>
<dbReference type="EMBL" id="WJXA01000005">
    <property type="protein sequence ID" value="KAF7144161.1"/>
    <property type="molecule type" value="Genomic_DNA"/>
</dbReference>
<dbReference type="InterPro" id="IPR009003">
    <property type="entry name" value="Peptidase_S1_PA"/>
</dbReference>